<evidence type="ECO:0000259" key="4">
    <source>
        <dbReference type="PROSITE" id="PS50102"/>
    </source>
</evidence>
<feature type="compositionally biased region" description="Basic and acidic residues" evidence="3">
    <location>
        <begin position="166"/>
        <end position="185"/>
    </location>
</feature>
<evidence type="ECO:0000313" key="5">
    <source>
        <dbReference type="EMBL" id="KAK9707724.1"/>
    </source>
</evidence>
<evidence type="ECO:0000256" key="1">
    <source>
        <dbReference type="ARBA" id="ARBA00022884"/>
    </source>
</evidence>
<feature type="compositionally biased region" description="Basic residues" evidence="3">
    <location>
        <begin position="186"/>
        <end position="198"/>
    </location>
</feature>
<dbReference type="InterPro" id="IPR050374">
    <property type="entry name" value="RRT5_SRSF_SR"/>
</dbReference>
<evidence type="ECO:0000256" key="3">
    <source>
        <dbReference type="SAM" id="MobiDB-lite"/>
    </source>
</evidence>
<feature type="compositionally biased region" description="Basic and acidic residues" evidence="3">
    <location>
        <begin position="74"/>
        <end position="92"/>
    </location>
</feature>
<feature type="domain" description="RRM" evidence="4">
    <location>
        <begin position="3"/>
        <end position="73"/>
    </location>
</feature>
<evidence type="ECO:0000313" key="6">
    <source>
        <dbReference type="Proteomes" id="UP001479436"/>
    </source>
</evidence>
<dbReference type="Pfam" id="PF00076">
    <property type="entry name" value="RRM_1"/>
    <property type="match status" value="2"/>
</dbReference>
<dbReference type="SUPFAM" id="SSF54928">
    <property type="entry name" value="RNA-binding domain, RBD"/>
    <property type="match status" value="1"/>
</dbReference>
<protein>
    <recommendedName>
        <fullName evidence="4">RRM domain-containing protein</fullName>
    </recommendedName>
</protein>
<dbReference type="PROSITE" id="PS50102">
    <property type="entry name" value="RRM"/>
    <property type="match status" value="2"/>
</dbReference>
<proteinExistence type="predicted"/>
<dbReference type="CDD" id="cd12337">
    <property type="entry name" value="RRM1_SRSF4_like"/>
    <property type="match status" value="1"/>
</dbReference>
<keyword evidence="6" id="KW-1185">Reference proteome</keyword>
<accession>A0ABR2VWL0</accession>
<sequence>MSSRVYIGRLGRDVRERDVEKLLKGYGDVREITLKNGFGFVEFRDQKDAEDVVYDFNGKEFFGERIIVELARGERKRNERPERNTRDRKEASRYGPPQRTQHRVIVENLATGASWQDLKDFMRKAGEVTFADAHRDREGCGVVEFSSYDDMKSAIKKLDDSDLKGKRVVLKEDPGRPRRRSDSRSPRRSSRRSRSRSRSPRDRGDRRRNARPRSRSPRDRGDRRRSPKSRSRSPREREERRKVSRSPSPARGRRVDSASPKPRHSRSGSRSPVQENGGLVRV</sequence>
<organism evidence="5 6">
    <name type="scientific">Basidiobolus ranarum</name>
    <dbReference type="NCBI Taxonomy" id="34480"/>
    <lineage>
        <taxon>Eukaryota</taxon>
        <taxon>Fungi</taxon>
        <taxon>Fungi incertae sedis</taxon>
        <taxon>Zoopagomycota</taxon>
        <taxon>Entomophthoromycotina</taxon>
        <taxon>Basidiobolomycetes</taxon>
        <taxon>Basidiobolales</taxon>
        <taxon>Basidiobolaceae</taxon>
        <taxon>Basidiobolus</taxon>
    </lineage>
</organism>
<dbReference type="CDD" id="cd12339">
    <property type="entry name" value="RRM2_SRSF1_4_like"/>
    <property type="match status" value="1"/>
</dbReference>
<name>A0ABR2VWL0_9FUNG</name>
<comment type="caution">
    <text evidence="5">The sequence shown here is derived from an EMBL/GenBank/DDBJ whole genome shotgun (WGS) entry which is preliminary data.</text>
</comment>
<dbReference type="InterPro" id="IPR000504">
    <property type="entry name" value="RRM_dom"/>
</dbReference>
<dbReference type="SMART" id="SM00360">
    <property type="entry name" value="RRM"/>
    <property type="match status" value="2"/>
</dbReference>
<feature type="region of interest" description="Disordered" evidence="3">
    <location>
        <begin position="74"/>
        <end position="99"/>
    </location>
</feature>
<dbReference type="PANTHER" id="PTHR23003:SF51">
    <property type="entry name" value="SERINE-ARGININE PROTEIN 55"/>
    <property type="match status" value="1"/>
</dbReference>
<dbReference type="InterPro" id="IPR035979">
    <property type="entry name" value="RBD_domain_sf"/>
</dbReference>
<feature type="region of interest" description="Disordered" evidence="3">
    <location>
        <begin position="166"/>
        <end position="282"/>
    </location>
</feature>
<dbReference type="Proteomes" id="UP001479436">
    <property type="component" value="Unassembled WGS sequence"/>
</dbReference>
<dbReference type="InterPro" id="IPR012677">
    <property type="entry name" value="Nucleotide-bd_a/b_plait_sf"/>
</dbReference>
<reference evidence="5 6" key="1">
    <citation type="submission" date="2023-04" db="EMBL/GenBank/DDBJ databases">
        <title>Genome of Basidiobolus ranarum AG-B5.</title>
        <authorList>
            <person name="Stajich J.E."/>
            <person name="Carter-House D."/>
            <person name="Gryganskyi A."/>
        </authorList>
    </citation>
    <scope>NUCLEOTIDE SEQUENCE [LARGE SCALE GENOMIC DNA]</scope>
    <source>
        <strain evidence="5 6">AG-B5</strain>
    </source>
</reference>
<keyword evidence="1 2" id="KW-0694">RNA-binding</keyword>
<evidence type="ECO:0000256" key="2">
    <source>
        <dbReference type="PROSITE-ProRule" id="PRU00176"/>
    </source>
</evidence>
<dbReference type="Gene3D" id="3.30.70.330">
    <property type="match status" value="2"/>
</dbReference>
<dbReference type="PANTHER" id="PTHR23003">
    <property type="entry name" value="RNA RECOGNITION MOTIF RRM DOMAIN CONTAINING PROTEIN"/>
    <property type="match status" value="1"/>
</dbReference>
<dbReference type="EMBL" id="JASJQH010007533">
    <property type="protein sequence ID" value="KAK9707724.1"/>
    <property type="molecule type" value="Genomic_DNA"/>
</dbReference>
<gene>
    <name evidence="5" type="ORF">K7432_010020</name>
</gene>
<feature type="domain" description="RRM" evidence="4">
    <location>
        <begin position="102"/>
        <end position="175"/>
    </location>
</feature>